<evidence type="ECO:0000313" key="3">
    <source>
        <dbReference type="Proteomes" id="UP000593566"/>
    </source>
</evidence>
<dbReference type="Proteomes" id="UP000593566">
    <property type="component" value="Unassembled WGS sequence"/>
</dbReference>
<feature type="compositionally biased region" description="Polar residues" evidence="1">
    <location>
        <begin position="82"/>
        <end position="91"/>
    </location>
</feature>
<sequence length="175" mass="18786">MPAPSHPVPIPWHPNAETIPGMTPGWTRCNTDHRRKVSTMKANTARLSRKRTISCAWPMSNEGGIRILLNDLTSITNSLHIDHQNSTTKPTVDSRMDVGSSSSGTAPAKKASKGSKIKTTKAKPNGIAKAKRTKPTKARDNTASQYDIDVAMSSSSAAAQDDATEAMDYTPADDV</sequence>
<evidence type="ECO:0000313" key="2">
    <source>
        <dbReference type="EMBL" id="KAF6220273.1"/>
    </source>
</evidence>
<feature type="compositionally biased region" description="Low complexity" evidence="1">
    <location>
        <begin position="147"/>
        <end position="161"/>
    </location>
</feature>
<name>A0A8H6CB29_9LECA</name>
<reference evidence="2 3" key="1">
    <citation type="journal article" date="2020" name="Genomics">
        <title>Complete, high-quality genomes from long-read metagenomic sequencing of two wolf lichen thalli reveals enigmatic genome architecture.</title>
        <authorList>
            <person name="McKenzie S.K."/>
            <person name="Walston R.F."/>
            <person name="Allen J.L."/>
        </authorList>
    </citation>
    <scope>NUCLEOTIDE SEQUENCE [LARGE SCALE GENOMIC DNA]</scope>
    <source>
        <strain evidence="2">WasteWater1</strain>
    </source>
</reference>
<dbReference type="RefSeq" id="XP_037149708.1">
    <property type="nucleotide sequence ID" value="XM_037294327.1"/>
</dbReference>
<dbReference type="AlphaFoldDB" id="A0A8H6CB29"/>
<feature type="region of interest" description="Disordered" evidence="1">
    <location>
        <begin position="82"/>
        <end position="175"/>
    </location>
</feature>
<protein>
    <submittedName>
        <fullName evidence="2">Uncharacterized protein</fullName>
    </submittedName>
</protein>
<proteinExistence type="predicted"/>
<organism evidence="2 3">
    <name type="scientific">Letharia lupina</name>
    <dbReference type="NCBI Taxonomy" id="560253"/>
    <lineage>
        <taxon>Eukaryota</taxon>
        <taxon>Fungi</taxon>
        <taxon>Dikarya</taxon>
        <taxon>Ascomycota</taxon>
        <taxon>Pezizomycotina</taxon>
        <taxon>Lecanoromycetes</taxon>
        <taxon>OSLEUM clade</taxon>
        <taxon>Lecanoromycetidae</taxon>
        <taxon>Lecanorales</taxon>
        <taxon>Lecanorineae</taxon>
        <taxon>Parmeliaceae</taxon>
        <taxon>Letharia</taxon>
    </lineage>
</organism>
<dbReference type="EMBL" id="JACCJB010000017">
    <property type="protein sequence ID" value="KAF6220273.1"/>
    <property type="molecule type" value="Genomic_DNA"/>
</dbReference>
<keyword evidence="3" id="KW-1185">Reference proteome</keyword>
<feature type="compositionally biased region" description="Basic residues" evidence="1">
    <location>
        <begin position="110"/>
        <end position="121"/>
    </location>
</feature>
<comment type="caution">
    <text evidence="2">The sequence shown here is derived from an EMBL/GenBank/DDBJ whole genome shotgun (WGS) entry which is preliminary data.</text>
</comment>
<dbReference type="GeneID" id="59331816"/>
<gene>
    <name evidence="2" type="ORF">HO133_003405</name>
</gene>
<evidence type="ECO:0000256" key="1">
    <source>
        <dbReference type="SAM" id="MobiDB-lite"/>
    </source>
</evidence>
<accession>A0A8H6CB29</accession>